<gene>
    <name evidence="6" type="primary">xseB</name>
    <name evidence="7" type="ORF">H0A36_17790</name>
</gene>
<comment type="function">
    <text evidence="6">Bidirectionally degrades single-stranded DNA into large acid-insoluble oligonucleotides, which are then degraded further into small acid-soluble oligonucleotides.</text>
</comment>
<keyword evidence="2 6" id="KW-0963">Cytoplasm</keyword>
<dbReference type="GO" id="GO:0006308">
    <property type="term" value="P:DNA catabolic process"/>
    <property type="evidence" value="ECO:0007669"/>
    <property type="project" value="UniProtKB-UniRule"/>
</dbReference>
<dbReference type="NCBIfam" id="TIGR01280">
    <property type="entry name" value="xseB"/>
    <property type="match status" value="1"/>
</dbReference>
<dbReference type="AlphaFoldDB" id="A0A853I1M5"/>
<keyword evidence="8" id="KW-1185">Reference proteome</keyword>
<dbReference type="GO" id="GO:0008855">
    <property type="term" value="F:exodeoxyribonuclease VII activity"/>
    <property type="evidence" value="ECO:0007669"/>
    <property type="project" value="UniProtKB-UniRule"/>
</dbReference>
<evidence type="ECO:0000256" key="6">
    <source>
        <dbReference type="HAMAP-Rule" id="MF_00337"/>
    </source>
</evidence>
<dbReference type="GO" id="GO:0009318">
    <property type="term" value="C:exodeoxyribonuclease VII complex"/>
    <property type="evidence" value="ECO:0007669"/>
    <property type="project" value="UniProtKB-UniRule"/>
</dbReference>
<dbReference type="HAMAP" id="MF_00337">
    <property type="entry name" value="Exonuc_7_S"/>
    <property type="match status" value="1"/>
</dbReference>
<dbReference type="NCBIfam" id="NF002140">
    <property type="entry name" value="PRK00977.1-4"/>
    <property type="match status" value="1"/>
</dbReference>
<comment type="catalytic activity">
    <reaction evidence="6">
        <text>Exonucleolytic cleavage in either 5'- to 3'- or 3'- to 5'-direction to yield nucleoside 5'-phosphates.</text>
        <dbReference type="EC" id="3.1.11.6"/>
    </reaction>
</comment>
<evidence type="ECO:0000256" key="2">
    <source>
        <dbReference type="ARBA" id="ARBA00022490"/>
    </source>
</evidence>
<dbReference type="SUPFAM" id="SSF116842">
    <property type="entry name" value="XseB-like"/>
    <property type="match status" value="1"/>
</dbReference>
<evidence type="ECO:0000313" key="7">
    <source>
        <dbReference type="EMBL" id="NYZ67870.1"/>
    </source>
</evidence>
<comment type="similarity">
    <text evidence="1 6">Belongs to the XseB family.</text>
</comment>
<organism evidence="7 8">
    <name type="scientific">Spartinivicinus marinus</name>
    <dbReference type="NCBI Taxonomy" id="2994442"/>
    <lineage>
        <taxon>Bacteria</taxon>
        <taxon>Pseudomonadati</taxon>
        <taxon>Pseudomonadota</taxon>
        <taxon>Gammaproteobacteria</taxon>
        <taxon>Oceanospirillales</taxon>
        <taxon>Zooshikellaceae</taxon>
        <taxon>Spartinivicinus</taxon>
    </lineage>
</organism>
<evidence type="ECO:0000256" key="3">
    <source>
        <dbReference type="ARBA" id="ARBA00022722"/>
    </source>
</evidence>
<dbReference type="Pfam" id="PF02609">
    <property type="entry name" value="Exonuc_VII_S"/>
    <property type="match status" value="1"/>
</dbReference>
<keyword evidence="5 6" id="KW-0269">Exonuclease</keyword>
<comment type="subunit">
    <text evidence="6">Heterooligomer composed of large and small subunits.</text>
</comment>
<dbReference type="Gene3D" id="1.10.287.1040">
    <property type="entry name" value="Exonuclease VII, small subunit"/>
    <property type="match status" value="1"/>
</dbReference>
<evidence type="ECO:0000313" key="8">
    <source>
        <dbReference type="Proteomes" id="UP000569732"/>
    </source>
</evidence>
<name>A0A853I1M5_9GAMM</name>
<evidence type="ECO:0000256" key="1">
    <source>
        <dbReference type="ARBA" id="ARBA00009998"/>
    </source>
</evidence>
<proteinExistence type="inferred from homology"/>
<accession>A0A853I1M5</accession>
<dbReference type="PANTHER" id="PTHR34137:SF1">
    <property type="entry name" value="EXODEOXYRIBONUCLEASE 7 SMALL SUBUNIT"/>
    <property type="match status" value="1"/>
</dbReference>
<comment type="subcellular location">
    <subcellularLocation>
        <location evidence="6">Cytoplasm</location>
    </subcellularLocation>
</comment>
<evidence type="ECO:0000256" key="5">
    <source>
        <dbReference type="ARBA" id="ARBA00022839"/>
    </source>
</evidence>
<dbReference type="EC" id="3.1.11.6" evidence="6"/>
<protein>
    <recommendedName>
        <fullName evidence="6">Exodeoxyribonuclease 7 small subunit</fullName>
        <ecNumber evidence="6">3.1.11.6</ecNumber>
    </recommendedName>
    <alternativeName>
        <fullName evidence="6">Exodeoxyribonuclease VII small subunit</fullName>
        <shortName evidence="6">Exonuclease VII small subunit</shortName>
    </alternativeName>
</protein>
<dbReference type="RefSeq" id="WP_180569892.1">
    <property type="nucleotide sequence ID" value="NZ_JACCKB010000031.1"/>
</dbReference>
<dbReference type="EMBL" id="JACCKB010000031">
    <property type="protein sequence ID" value="NYZ67870.1"/>
    <property type="molecule type" value="Genomic_DNA"/>
</dbReference>
<dbReference type="InterPro" id="IPR003761">
    <property type="entry name" value="Exonuc_VII_S"/>
</dbReference>
<sequence length="78" mass="8775">MARKKASTSFEESLTALETLVEQLESGELSLEDSLQAFEQGIKLTRECQQSLTKAEQKVNLLLEKNGLQTIEPFDTEE</sequence>
<dbReference type="PANTHER" id="PTHR34137">
    <property type="entry name" value="EXODEOXYRIBONUCLEASE 7 SMALL SUBUNIT"/>
    <property type="match status" value="1"/>
</dbReference>
<dbReference type="GO" id="GO:0005829">
    <property type="term" value="C:cytosol"/>
    <property type="evidence" value="ECO:0007669"/>
    <property type="project" value="TreeGrafter"/>
</dbReference>
<evidence type="ECO:0000256" key="4">
    <source>
        <dbReference type="ARBA" id="ARBA00022801"/>
    </source>
</evidence>
<comment type="caution">
    <text evidence="7">The sequence shown here is derived from an EMBL/GenBank/DDBJ whole genome shotgun (WGS) entry which is preliminary data.</text>
</comment>
<dbReference type="Proteomes" id="UP000569732">
    <property type="component" value="Unassembled WGS sequence"/>
</dbReference>
<keyword evidence="3 6" id="KW-0540">Nuclease</keyword>
<keyword evidence="4 6" id="KW-0378">Hydrolase</keyword>
<reference evidence="7 8" key="1">
    <citation type="submission" date="2020-07" db="EMBL/GenBank/DDBJ databases">
        <title>Endozoicomonas sp. nov., isolated from sediment.</title>
        <authorList>
            <person name="Gu T."/>
        </authorList>
    </citation>
    <scope>NUCLEOTIDE SEQUENCE [LARGE SCALE GENOMIC DNA]</scope>
    <source>
        <strain evidence="7 8">SM1973</strain>
    </source>
</reference>
<dbReference type="InterPro" id="IPR037004">
    <property type="entry name" value="Exonuc_VII_ssu_sf"/>
</dbReference>